<evidence type="ECO:0000313" key="4">
    <source>
        <dbReference type="EMBL" id="QGF22403.1"/>
    </source>
</evidence>
<sequence length="150" mass="16041">MTIWYEDAIDVDVINERSRGSAVEHLGIVITGATDDSLLGSMTVDQRTVQPFGVVHGGASVLFAETLASWAATYTLDQSRQYAVGLEINANHVRPGLPGLLHGVATPINLGRTTQVWDIRITNEAGKLVCVSRCTMAVLDVPDPSQGPVD</sequence>
<dbReference type="NCBIfam" id="TIGR00369">
    <property type="entry name" value="unchar_dom_1"/>
    <property type="match status" value="1"/>
</dbReference>
<dbReference type="CDD" id="cd03443">
    <property type="entry name" value="PaaI_thioesterase"/>
    <property type="match status" value="1"/>
</dbReference>
<dbReference type="InterPro" id="IPR003736">
    <property type="entry name" value="PAAI_dom"/>
</dbReference>
<reference evidence="4 5" key="1">
    <citation type="submission" date="2019-10" db="EMBL/GenBank/DDBJ databases">
        <title>Genomic analysis of Raineyella sp. CBA3103.</title>
        <authorList>
            <person name="Roh S.W."/>
        </authorList>
    </citation>
    <scope>NUCLEOTIDE SEQUENCE [LARGE SCALE GENOMIC DNA]</scope>
    <source>
        <strain evidence="4 5">CBA3103</strain>
    </source>
</reference>
<evidence type="ECO:0000256" key="1">
    <source>
        <dbReference type="ARBA" id="ARBA00008324"/>
    </source>
</evidence>
<dbReference type="Pfam" id="PF03061">
    <property type="entry name" value="4HBT"/>
    <property type="match status" value="1"/>
</dbReference>
<dbReference type="SUPFAM" id="SSF54637">
    <property type="entry name" value="Thioesterase/thiol ester dehydrase-isomerase"/>
    <property type="match status" value="1"/>
</dbReference>
<dbReference type="GO" id="GO:0061522">
    <property type="term" value="F:1,4-dihydroxy-2-naphthoyl-CoA thioesterase activity"/>
    <property type="evidence" value="ECO:0007669"/>
    <property type="project" value="TreeGrafter"/>
</dbReference>
<organism evidence="4 5">
    <name type="scientific">Raineyella fluvialis</name>
    <dbReference type="NCBI Taxonomy" id="2662261"/>
    <lineage>
        <taxon>Bacteria</taxon>
        <taxon>Bacillati</taxon>
        <taxon>Actinomycetota</taxon>
        <taxon>Actinomycetes</taxon>
        <taxon>Propionibacteriales</taxon>
        <taxon>Propionibacteriaceae</taxon>
        <taxon>Raineyella</taxon>
    </lineage>
</organism>
<protein>
    <submittedName>
        <fullName evidence="4">Hotdog fold thioesterase</fullName>
    </submittedName>
</protein>
<keyword evidence="5" id="KW-1185">Reference proteome</keyword>
<dbReference type="RefSeq" id="WP_153570913.1">
    <property type="nucleotide sequence ID" value="NZ_CP045725.1"/>
</dbReference>
<gene>
    <name evidence="4" type="ORF">Rai3103_00425</name>
</gene>
<dbReference type="InterPro" id="IPR006683">
    <property type="entry name" value="Thioestr_dom"/>
</dbReference>
<keyword evidence="2" id="KW-0378">Hydrolase</keyword>
<dbReference type="PANTHER" id="PTHR43240:SF5">
    <property type="entry name" value="1,4-DIHYDROXY-2-NAPHTHOYL-COA THIOESTERASE 1"/>
    <property type="match status" value="1"/>
</dbReference>
<evidence type="ECO:0000313" key="5">
    <source>
        <dbReference type="Proteomes" id="UP000386847"/>
    </source>
</evidence>
<comment type="similarity">
    <text evidence="1">Belongs to the thioesterase PaaI family.</text>
</comment>
<dbReference type="PANTHER" id="PTHR43240">
    <property type="entry name" value="1,4-DIHYDROXY-2-NAPHTHOYL-COA THIOESTERASE 1"/>
    <property type="match status" value="1"/>
</dbReference>
<evidence type="ECO:0000256" key="2">
    <source>
        <dbReference type="ARBA" id="ARBA00022801"/>
    </source>
</evidence>
<accession>A0A5Q2FBI8</accession>
<dbReference type="Gene3D" id="3.10.129.10">
    <property type="entry name" value="Hotdog Thioesterase"/>
    <property type="match status" value="1"/>
</dbReference>
<dbReference type="InterPro" id="IPR029069">
    <property type="entry name" value="HotDog_dom_sf"/>
</dbReference>
<dbReference type="GO" id="GO:0005829">
    <property type="term" value="C:cytosol"/>
    <property type="evidence" value="ECO:0007669"/>
    <property type="project" value="TreeGrafter"/>
</dbReference>
<feature type="domain" description="Thioesterase" evidence="3">
    <location>
        <begin position="52"/>
        <end position="130"/>
    </location>
</feature>
<name>A0A5Q2FBI8_9ACTN</name>
<proteinExistence type="inferred from homology"/>
<dbReference type="AlphaFoldDB" id="A0A5Q2FBI8"/>
<dbReference type="Proteomes" id="UP000386847">
    <property type="component" value="Chromosome"/>
</dbReference>
<evidence type="ECO:0000259" key="3">
    <source>
        <dbReference type="Pfam" id="PF03061"/>
    </source>
</evidence>
<dbReference type="EMBL" id="CP045725">
    <property type="protein sequence ID" value="QGF22403.1"/>
    <property type="molecule type" value="Genomic_DNA"/>
</dbReference>
<dbReference type="KEGG" id="rain:Rai3103_00425"/>